<keyword evidence="2" id="KW-0812">Transmembrane</keyword>
<feature type="transmembrane region" description="Helical" evidence="2">
    <location>
        <begin position="154"/>
        <end position="184"/>
    </location>
</feature>
<evidence type="ECO:0000313" key="5">
    <source>
        <dbReference type="Proteomes" id="UP000241890"/>
    </source>
</evidence>
<feature type="transmembrane region" description="Helical" evidence="2">
    <location>
        <begin position="278"/>
        <end position="298"/>
    </location>
</feature>
<feature type="region of interest" description="Disordered" evidence="1">
    <location>
        <begin position="210"/>
        <end position="246"/>
    </location>
</feature>
<protein>
    <submittedName>
        <fullName evidence="4">Uncharacterized protein</fullName>
    </submittedName>
</protein>
<keyword evidence="2" id="KW-0472">Membrane</keyword>
<keyword evidence="2" id="KW-1133">Transmembrane helix</keyword>
<evidence type="ECO:0000256" key="2">
    <source>
        <dbReference type="SAM" id="Phobius"/>
    </source>
</evidence>
<keyword evidence="3" id="KW-0732">Signal</keyword>
<evidence type="ECO:0000256" key="1">
    <source>
        <dbReference type="SAM" id="MobiDB-lite"/>
    </source>
</evidence>
<comment type="caution">
    <text evidence="4">The sequence shown here is derived from an EMBL/GenBank/DDBJ whole genome shotgun (WGS) entry which is preliminary data.</text>
</comment>
<evidence type="ECO:0000313" key="4">
    <source>
        <dbReference type="EMBL" id="GBG24719.1"/>
    </source>
</evidence>
<feature type="compositionally biased region" description="Polar residues" evidence="1">
    <location>
        <begin position="232"/>
        <end position="245"/>
    </location>
</feature>
<sequence length="400" mass="42928">MNPTWNSLTLLLTSTVLLLVTWMAATQRLAGVGSSDDPLLAMLVNFVGVLLALSGVLLFTVITVITDTVSRAWCTCHGVVLLFFTLMSGILLLLLAMSTWSLLYRGVRLESQVCGVRRAAALAAGMALGPTLLSAIVGEFEQRTLFCFMYKPPVAALILFEVPMLLLAVLSTFFSIWTAMIILLRRQSLTPPSLFPASFQTAEFVAKLDSDKTPSEPGVLSRRSQEAVSEADVTTQSKGKLSSSFNEDDEGEFRFLHAPDYEHAMHKALGKFQFQTKLVTMLVVLSLSGLVGIILEMIDSANWAGQHSDDGTYYQGQSASHVATVAKSSAVAATSGSGPSPASAAQAPAAVSAQSAANMNESFHESETGWAIVYLSMCGALVFALLATGPGLWEVRSHYW</sequence>
<evidence type="ECO:0000256" key="3">
    <source>
        <dbReference type="SAM" id="SignalP"/>
    </source>
</evidence>
<feature type="chain" id="PRO_5015336051" evidence="3">
    <location>
        <begin position="27"/>
        <end position="400"/>
    </location>
</feature>
<dbReference type="EMBL" id="BEYU01000008">
    <property type="protein sequence ID" value="GBG24719.1"/>
    <property type="molecule type" value="Genomic_DNA"/>
</dbReference>
<proteinExistence type="predicted"/>
<gene>
    <name evidence="4" type="ORF">FCC1311_009372</name>
</gene>
<dbReference type="InParanoid" id="A0A2R5G320"/>
<dbReference type="AlphaFoldDB" id="A0A2R5G320"/>
<name>A0A2R5G320_9STRA</name>
<feature type="transmembrane region" description="Helical" evidence="2">
    <location>
        <begin position="40"/>
        <end position="66"/>
    </location>
</feature>
<organism evidence="4 5">
    <name type="scientific">Hondaea fermentalgiana</name>
    <dbReference type="NCBI Taxonomy" id="2315210"/>
    <lineage>
        <taxon>Eukaryota</taxon>
        <taxon>Sar</taxon>
        <taxon>Stramenopiles</taxon>
        <taxon>Bigyra</taxon>
        <taxon>Labyrinthulomycetes</taxon>
        <taxon>Thraustochytrida</taxon>
        <taxon>Thraustochytriidae</taxon>
        <taxon>Hondaea</taxon>
    </lineage>
</organism>
<keyword evidence="5" id="KW-1185">Reference proteome</keyword>
<reference evidence="4 5" key="1">
    <citation type="submission" date="2017-12" db="EMBL/GenBank/DDBJ databases">
        <title>Sequencing, de novo assembly and annotation of complete genome of a new Thraustochytrid species, strain FCC1311.</title>
        <authorList>
            <person name="Sedici K."/>
            <person name="Godart F."/>
            <person name="Aiese Cigliano R."/>
            <person name="Sanseverino W."/>
            <person name="Barakat M."/>
            <person name="Ortet P."/>
            <person name="Marechal E."/>
            <person name="Cagnac O."/>
            <person name="Amato A."/>
        </authorList>
    </citation>
    <scope>NUCLEOTIDE SEQUENCE [LARGE SCALE GENOMIC DNA]</scope>
</reference>
<dbReference type="Gene3D" id="1.20.1070.10">
    <property type="entry name" value="Rhodopsin 7-helix transmembrane proteins"/>
    <property type="match status" value="1"/>
</dbReference>
<feature type="transmembrane region" description="Helical" evidence="2">
    <location>
        <begin position="78"/>
        <end position="103"/>
    </location>
</feature>
<accession>A0A2R5G320</accession>
<feature type="signal peptide" evidence="3">
    <location>
        <begin position="1"/>
        <end position="26"/>
    </location>
</feature>
<feature type="transmembrane region" description="Helical" evidence="2">
    <location>
        <begin position="371"/>
        <end position="393"/>
    </location>
</feature>
<dbReference type="Proteomes" id="UP000241890">
    <property type="component" value="Unassembled WGS sequence"/>
</dbReference>